<dbReference type="PROSITE" id="PS01124">
    <property type="entry name" value="HTH_ARAC_FAMILY_2"/>
    <property type="match status" value="1"/>
</dbReference>
<protein>
    <submittedName>
        <fullName evidence="8">Contains Zn-binding and two AraC-type DNA-binding domains (AdaA)</fullName>
        <ecNumber evidence="8">3.2.2.21</ecNumber>
    </submittedName>
</protein>
<keyword evidence="5" id="KW-0010">Activator</keyword>
<dbReference type="SUPFAM" id="SSF46689">
    <property type="entry name" value="Homeodomain-like"/>
    <property type="match status" value="2"/>
</dbReference>
<dbReference type="PANTHER" id="PTHR43280:SF28">
    <property type="entry name" value="HTH-TYPE TRANSCRIPTIONAL ACTIVATOR RHAS"/>
    <property type="match status" value="1"/>
</dbReference>
<dbReference type="PANTHER" id="PTHR43280">
    <property type="entry name" value="ARAC-FAMILY TRANSCRIPTIONAL REGULATOR"/>
    <property type="match status" value="1"/>
</dbReference>
<dbReference type="PIRSF" id="PIRSF000408">
    <property type="entry name" value="Alkyltransferas_AdaA"/>
    <property type="match status" value="1"/>
</dbReference>
<evidence type="ECO:0000256" key="1">
    <source>
        <dbReference type="ARBA" id="ARBA00001947"/>
    </source>
</evidence>
<dbReference type="InterPro" id="IPR016220">
    <property type="entry name" value="Me-P-triester_DNA_alkyl-Trfase"/>
</dbReference>
<dbReference type="SUPFAM" id="SSF57884">
    <property type="entry name" value="Ada DNA repair protein, N-terminal domain (N-Ada 10)"/>
    <property type="match status" value="1"/>
</dbReference>
<accession>A0ABP0ERZ8</accession>
<evidence type="ECO:0000313" key="9">
    <source>
        <dbReference type="Proteomes" id="UP001314241"/>
    </source>
</evidence>
<keyword evidence="8" id="KW-0326">Glycosidase</keyword>
<keyword evidence="3" id="KW-0805">Transcription regulation</keyword>
<evidence type="ECO:0000259" key="7">
    <source>
        <dbReference type="PROSITE" id="PS01124"/>
    </source>
</evidence>
<name>A0ABP0ERZ8_9LACO</name>
<keyword evidence="2" id="KW-0489">Methyltransferase</keyword>
<comment type="cofactor">
    <cofactor evidence="1">
        <name>Zn(2+)</name>
        <dbReference type="ChEBI" id="CHEBI:29105"/>
    </cofactor>
</comment>
<dbReference type="RefSeq" id="WP_349641390.1">
    <property type="nucleotide sequence ID" value="NZ_CAWVOH010000001.1"/>
</dbReference>
<evidence type="ECO:0000256" key="6">
    <source>
        <dbReference type="ARBA" id="ARBA00023163"/>
    </source>
</evidence>
<comment type="caution">
    <text evidence="8">The sequence shown here is derived from an EMBL/GenBank/DDBJ whole genome shotgun (WGS) entry which is preliminary data.</text>
</comment>
<dbReference type="SMART" id="SM00342">
    <property type="entry name" value="HTH_ARAC"/>
    <property type="match status" value="1"/>
</dbReference>
<dbReference type="GO" id="GO:0003905">
    <property type="term" value="F:alkylbase DNA N-glycosylase activity"/>
    <property type="evidence" value="ECO:0007669"/>
    <property type="project" value="UniProtKB-EC"/>
</dbReference>
<organism evidence="8 9">
    <name type="scientific">Eupransor demetentiae</name>
    <dbReference type="NCBI Taxonomy" id="3109584"/>
    <lineage>
        <taxon>Bacteria</taxon>
        <taxon>Bacillati</taxon>
        <taxon>Bacillota</taxon>
        <taxon>Bacilli</taxon>
        <taxon>Lactobacillales</taxon>
        <taxon>Lactobacillaceae</taxon>
        <taxon>Eupransor</taxon>
    </lineage>
</organism>
<keyword evidence="9" id="KW-1185">Reference proteome</keyword>
<dbReference type="Pfam" id="PF02805">
    <property type="entry name" value="Ada_Zn_binding"/>
    <property type="match status" value="1"/>
</dbReference>
<keyword evidence="8" id="KW-0378">Hydrolase</keyword>
<keyword evidence="2" id="KW-0808">Transferase</keyword>
<dbReference type="Proteomes" id="UP001314241">
    <property type="component" value="Unassembled WGS sequence"/>
</dbReference>
<dbReference type="InterPro" id="IPR035451">
    <property type="entry name" value="Ada-like_dom_sf"/>
</dbReference>
<dbReference type="Gene3D" id="1.10.10.60">
    <property type="entry name" value="Homeodomain-like"/>
    <property type="match status" value="2"/>
</dbReference>
<evidence type="ECO:0000256" key="4">
    <source>
        <dbReference type="ARBA" id="ARBA00023125"/>
    </source>
</evidence>
<keyword evidence="6" id="KW-0804">Transcription</keyword>
<evidence type="ECO:0000256" key="2">
    <source>
        <dbReference type="ARBA" id="ARBA00022603"/>
    </source>
</evidence>
<sequence length="184" mass="21087">MYSLTKKRWDAIIHSNQAADGTFIYGVDTDGRVCKPSCTYEKDFNKSDVEIFKDEDEALMNGFHPCPDCKPFGLLEGRDQLVIKIKSYLAEHYGQRITLDQLSEHFQISPGILHRAFMQESGESPQNYLLKVRLYHAKEMLKKENTSTALIGLKVGIPNLSYFNTVFKQYYGQTAAQYRKANSK</sequence>
<dbReference type="InterPro" id="IPR018060">
    <property type="entry name" value="HTH_AraC"/>
</dbReference>
<evidence type="ECO:0000256" key="5">
    <source>
        <dbReference type="ARBA" id="ARBA00023159"/>
    </source>
</evidence>
<dbReference type="InterPro" id="IPR004026">
    <property type="entry name" value="Ada_DNA_repair_Zn-bd"/>
</dbReference>
<dbReference type="EC" id="3.2.2.21" evidence="8"/>
<feature type="domain" description="HTH araC/xylS-type" evidence="7">
    <location>
        <begin position="83"/>
        <end position="181"/>
    </location>
</feature>
<dbReference type="InterPro" id="IPR009057">
    <property type="entry name" value="Homeodomain-like_sf"/>
</dbReference>
<evidence type="ECO:0000313" key="8">
    <source>
        <dbReference type="EMBL" id="CAK8053841.1"/>
    </source>
</evidence>
<dbReference type="GO" id="GO:0003677">
    <property type="term" value="F:DNA binding"/>
    <property type="evidence" value="ECO:0007669"/>
    <property type="project" value="UniProtKB-KW"/>
</dbReference>
<evidence type="ECO:0000256" key="3">
    <source>
        <dbReference type="ARBA" id="ARBA00023015"/>
    </source>
</evidence>
<reference evidence="8 9" key="1">
    <citation type="submission" date="2024-01" db="EMBL/GenBank/DDBJ databases">
        <authorList>
            <person name="Botero Cardona J."/>
        </authorList>
    </citation>
    <scope>NUCLEOTIDE SEQUENCE [LARGE SCALE GENOMIC DNA]</scope>
    <source>
        <strain evidence="8 9">LMG 33000</strain>
    </source>
</reference>
<proteinExistence type="predicted"/>
<dbReference type="Gene3D" id="3.40.10.10">
    <property type="entry name" value="DNA Methylphosphotriester Repair Domain"/>
    <property type="match status" value="1"/>
</dbReference>
<gene>
    <name evidence="8" type="ORF">R54876_GBNLAHCA_00400</name>
</gene>
<dbReference type="Pfam" id="PF12833">
    <property type="entry name" value="HTH_18"/>
    <property type="match status" value="1"/>
</dbReference>
<keyword evidence="4 8" id="KW-0238">DNA-binding</keyword>
<dbReference type="EMBL" id="CAWVOH010000001">
    <property type="protein sequence ID" value="CAK8053841.1"/>
    <property type="molecule type" value="Genomic_DNA"/>
</dbReference>